<dbReference type="Proteomes" id="UP000236514">
    <property type="component" value="Unassembled WGS sequence"/>
</dbReference>
<reference evidence="3 4" key="1">
    <citation type="submission" date="2018-01" db="EMBL/GenBank/DDBJ databases">
        <title>Draft genome sequence of the feruloyl esterase-producing strain Lactobacillus fermentum CRL 1446, isolated from artisanal goat milk cheese.</title>
        <authorList>
            <person name="Abeijon Mukdsi M.C."/>
            <person name="Saavedra L."/>
            <person name="Gauffin Cano M.P."/>
            <person name="Hebert E.M."/>
            <person name="Medina R.B."/>
        </authorList>
    </citation>
    <scope>NUCLEOTIDE SEQUENCE [LARGE SCALE GENOMIC DNA]</scope>
    <source>
        <strain evidence="3 4">CRL 1446</strain>
    </source>
</reference>
<dbReference type="RefSeq" id="WP_021349880.1">
    <property type="nucleotide sequence ID" value="NZ_CP021104.1"/>
</dbReference>
<dbReference type="AlphaFoldDB" id="A0A2K2TG78"/>
<evidence type="ECO:0000313" key="2">
    <source>
        <dbReference type="EMBL" id="MPQ36065.1"/>
    </source>
</evidence>
<dbReference type="EMBL" id="WHJL01000135">
    <property type="protein sequence ID" value="MPQ36065.1"/>
    <property type="molecule type" value="Genomic_DNA"/>
</dbReference>
<evidence type="ECO:0008006" key="6">
    <source>
        <dbReference type="Google" id="ProtNLM"/>
    </source>
</evidence>
<keyword evidence="1" id="KW-0175">Coiled coil</keyword>
<dbReference type="EMBL" id="POTQ01000036">
    <property type="protein sequence ID" value="PNV57017.1"/>
    <property type="molecule type" value="Genomic_DNA"/>
</dbReference>
<accession>A0A2K2TG78</accession>
<evidence type="ECO:0000313" key="4">
    <source>
        <dbReference type="Proteomes" id="UP000236514"/>
    </source>
</evidence>
<proteinExistence type="predicted"/>
<gene>
    <name evidence="3" type="ORF">C1Y38_10620</name>
    <name evidence="2" type="ORF">GC247_09480</name>
</gene>
<name>A0A2K2TG78_LIMFE</name>
<evidence type="ECO:0000256" key="1">
    <source>
        <dbReference type="SAM" id="Coils"/>
    </source>
</evidence>
<organism evidence="3 4">
    <name type="scientific">Limosilactobacillus fermentum</name>
    <name type="common">Lactobacillus fermentum</name>
    <dbReference type="NCBI Taxonomy" id="1613"/>
    <lineage>
        <taxon>Bacteria</taxon>
        <taxon>Bacillati</taxon>
        <taxon>Bacillota</taxon>
        <taxon>Bacilli</taxon>
        <taxon>Lactobacillales</taxon>
        <taxon>Lactobacillaceae</taxon>
        <taxon>Limosilactobacillus</taxon>
    </lineage>
</organism>
<protein>
    <recommendedName>
        <fullName evidence="6">DUF3102 domain-containing protein</fullName>
    </recommendedName>
</protein>
<feature type="coiled-coil region" evidence="1">
    <location>
        <begin position="257"/>
        <end position="332"/>
    </location>
</feature>
<feature type="coiled-coil region" evidence="1">
    <location>
        <begin position="172"/>
        <end position="206"/>
    </location>
</feature>
<evidence type="ECO:0000313" key="5">
    <source>
        <dbReference type="Proteomes" id="UP000466799"/>
    </source>
</evidence>
<sequence length="424" mass="48119">MADNKDKQALEQVKNDLASQLQATRVEIPAILQENYERMDPKGQAWIIQMQQRLYITEQVTRIQVGEILLEAQATLKNQGARNTRNGGLTFEKFCEANNISRASAYRFIAVAQGFHRLQEVAATDHADLEMMIANFQTLPIDQQAAIGKKPISEEEVALLQLPKSEWDQSGKKVYSKVISDFKKQRKALEKENAALKDQNRVLSKKLIEKDDVANEKGKKVDLLTAQKHHLEIELTKRQRETPETIETLPADFEDVSGELQLELDKTIQERDRLRNQLDEATAKLGEVKFAQVTAKNVADLEKQIEALNGRLAKADQEKDKLQNQLAKAQSPEGQAQQALKKANQAVTSMLGNVAKTLDFSTLEDLLPTLSEQQVEKTDLKRVYDLLIDKARFIQERFLIKDLDVKRTVTDTVIDGEFQEKEDN</sequence>
<comment type="caution">
    <text evidence="3">The sequence shown here is derived from an EMBL/GenBank/DDBJ whole genome shotgun (WGS) entry which is preliminary data.</text>
</comment>
<reference evidence="2 5" key="2">
    <citation type="submission" date="2019-10" db="EMBL/GenBank/DDBJ databases">
        <title>Genome Sequencing and assembly of Lactobacillus fermentum I2, a lactic acid bacteria.</title>
        <authorList>
            <person name="Lopes L.S."/>
            <person name="Persinoti G.F."/>
            <person name="Riano-Pachon D.M."/>
            <person name="Labate C.A."/>
        </authorList>
    </citation>
    <scope>NUCLEOTIDE SEQUENCE [LARGE SCALE GENOMIC DNA]</scope>
    <source>
        <strain evidence="2 5">I2</strain>
    </source>
</reference>
<dbReference type="Gene3D" id="1.10.287.1490">
    <property type="match status" value="1"/>
</dbReference>
<dbReference type="Proteomes" id="UP000466799">
    <property type="component" value="Unassembled WGS sequence"/>
</dbReference>
<evidence type="ECO:0000313" key="3">
    <source>
        <dbReference type="EMBL" id="PNV57017.1"/>
    </source>
</evidence>